<name>A0A8T0RCP4_PANVG</name>
<gene>
    <name evidence="1" type="ORF">PVAP13_6KG175818</name>
</gene>
<accession>A0A8T0RCP4</accession>
<dbReference type="Gene3D" id="3.30.559.10">
    <property type="entry name" value="Chloramphenicol acetyltransferase-like domain"/>
    <property type="match status" value="1"/>
</dbReference>
<evidence type="ECO:0000313" key="2">
    <source>
        <dbReference type="Proteomes" id="UP000823388"/>
    </source>
</evidence>
<comment type="caution">
    <text evidence="1">The sequence shown here is derived from an EMBL/GenBank/DDBJ whole genome shotgun (WGS) entry which is preliminary data.</text>
</comment>
<organism evidence="1 2">
    <name type="scientific">Panicum virgatum</name>
    <name type="common">Blackwell switchgrass</name>
    <dbReference type="NCBI Taxonomy" id="38727"/>
    <lineage>
        <taxon>Eukaryota</taxon>
        <taxon>Viridiplantae</taxon>
        <taxon>Streptophyta</taxon>
        <taxon>Embryophyta</taxon>
        <taxon>Tracheophyta</taxon>
        <taxon>Spermatophyta</taxon>
        <taxon>Magnoliopsida</taxon>
        <taxon>Liliopsida</taxon>
        <taxon>Poales</taxon>
        <taxon>Poaceae</taxon>
        <taxon>PACMAD clade</taxon>
        <taxon>Panicoideae</taxon>
        <taxon>Panicodae</taxon>
        <taxon>Paniceae</taxon>
        <taxon>Panicinae</taxon>
        <taxon>Panicum</taxon>
        <taxon>Panicum sect. Hiantes</taxon>
    </lineage>
</organism>
<reference evidence="1" key="1">
    <citation type="submission" date="2020-05" db="EMBL/GenBank/DDBJ databases">
        <title>WGS assembly of Panicum virgatum.</title>
        <authorList>
            <person name="Lovell J.T."/>
            <person name="Jenkins J."/>
            <person name="Shu S."/>
            <person name="Juenger T.E."/>
            <person name="Schmutz J."/>
        </authorList>
    </citation>
    <scope>NUCLEOTIDE SEQUENCE</scope>
    <source>
        <strain evidence="1">AP13</strain>
    </source>
</reference>
<dbReference type="AlphaFoldDB" id="A0A8T0RCP4"/>
<dbReference type="EMBL" id="CM029047">
    <property type="protein sequence ID" value="KAG2582840.1"/>
    <property type="molecule type" value="Genomic_DNA"/>
</dbReference>
<evidence type="ECO:0000313" key="1">
    <source>
        <dbReference type="EMBL" id="KAG2582840.1"/>
    </source>
</evidence>
<dbReference type="Proteomes" id="UP000823388">
    <property type="component" value="Chromosome 6K"/>
</dbReference>
<dbReference type="InterPro" id="IPR023213">
    <property type="entry name" value="CAT-like_dom_sf"/>
</dbReference>
<protein>
    <submittedName>
        <fullName evidence="1">Uncharacterized protein</fullName>
    </submittedName>
</protein>
<dbReference type="GO" id="GO:0016747">
    <property type="term" value="F:acyltransferase activity, transferring groups other than amino-acyl groups"/>
    <property type="evidence" value="ECO:0007669"/>
    <property type="project" value="UniProtKB-ARBA"/>
</dbReference>
<keyword evidence="2" id="KW-1185">Reference proteome</keyword>
<proteinExistence type="predicted"/>
<sequence length="104" mass="11910">MSDAAESPDVEVYCLYRVPFYDLDFGGGRQFLYTPSNQPVDGAVYILPPCPQWGRERGSARVPLQPRHGRLQGLLLLPGGVRHTRLVNRAEKKLKSNVREYRRR</sequence>